<dbReference type="Pfam" id="PF00462">
    <property type="entry name" value="Glutaredoxin"/>
    <property type="match status" value="1"/>
</dbReference>
<reference evidence="10" key="1">
    <citation type="submission" date="2025-08" db="UniProtKB">
        <authorList>
            <consortium name="RefSeq"/>
        </authorList>
    </citation>
    <scope>IDENTIFICATION</scope>
</reference>
<comment type="similarity">
    <text evidence="2">Belongs to the glutaredoxin family. CGFS subfamily.</text>
</comment>
<evidence type="ECO:0000256" key="1">
    <source>
        <dbReference type="ARBA" id="ARBA00002426"/>
    </source>
</evidence>
<dbReference type="GeneID" id="105040193"/>
<dbReference type="RefSeq" id="XP_010914916.1">
    <property type="nucleotide sequence ID" value="XM_010916614.3"/>
</dbReference>
<proteinExistence type="inferred from homology"/>
<dbReference type="InterPro" id="IPR004480">
    <property type="entry name" value="Monothiol_GRX-rel"/>
</dbReference>
<dbReference type="PROSITE" id="PS51354">
    <property type="entry name" value="GLUTAREDOXIN_2"/>
    <property type="match status" value="1"/>
</dbReference>
<keyword evidence="9" id="KW-1185">Reference proteome</keyword>
<keyword evidence="5" id="KW-0408">Iron</keyword>
<dbReference type="FunFam" id="3.40.30.10:FF:000005">
    <property type="entry name" value="Glutaredoxin 5"/>
    <property type="match status" value="1"/>
</dbReference>
<sequence length="232" mass="25504">MLRRLALRSASITVLAIRPLQKTLVLGCGEGYLPPNPRFLAVSRHFIDVHQIGNTEATDKERPKNLDELSGRYFAEILKTCKIGSKVALGLAFPPGMKYSTRVSGDPDTHEDFLPTNKSSGISVQDVVQQEVKENTVMIYMKGLPDAPRCGFSALAVKVLQQYRVPISARDILGDPKLKEGVKAYTNWPTFPQIFIKGEFVGGSDIIFSMHQKGELKGLLADIMQDSNQGGA</sequence>
<dbReference type="InterPro" id="IPR033658">
    <property type="entry name" value="GRX_PICOT-like"/>
</dbReference>
<evidence type="ECO:0000256" key="4">
    <source>
        <dbReference type="ARBA" id="ARBA00022723"/>
    </source>
</evidence>
<dbReference type="CDD" id="cd03028">
    <property type="entry name" value="GRX_PICOT_like"/>
    <property type="match status" value="1"/>
</dbReference>
<evidence type="ECO:0000259" key="8">
    <source>
        <dbReference type="Pfam" id="PF00462"/>
    </source>
</evidence>
<dbReference type="NCBIfam" id="TIGR00365">
    <property type="entry name" value="Grx4 family monothiol glutaredoxin"/>
    <property type="match status" value="1"/>
</dbReference>
<evidence type="ECO:0000313" key="9">
    <source>
        <dbReference type="Proteomes" id="UP000504607"/>
    </source>
</evidence>
<comment type="function">
    <text evidence="1">May only reduce GSH-thiol disulfides, but not protein disulfides.</text>
</comment>
<keyword evidence="7" id="KW-0676">Redox-active center</keyword>
<evidence type="ECO:0000256" key="2">
    <source>
        <dbReference type="ARBA" id="ARBA00008983"/>
    </source>
</evidence>
<name>A0A6I9QTR8_ELAGV</name>
<dbReference type="AlphaFoldDB" id="A0A6I9QTR8"/>
<keyword evidence="4" id="KW-0479">Metal-binding</keyword>
<evidence type="ECO:0000256" key="3">
    <source>
        <dbReference type="ARBA" id="ARBA00022714"/>
    </source>
</evidence>
<gene>
    <name evidence="10" type="primary">LOC105040193</name>
</gene>
<evidence type="ECO:0000256" key="6">
    <source>
        <dbReference type="ARBA" id="ARBA00023014"/>
    </source>
</evidence>
<keyword evidence="3" id="KW-0001">2Fe-2S</keyword>
<dbReference type="InParanoid" id="A0A6I9QTR8"/>
<organism evidence="9 10">
    <name type="scientific">Elaeis guineensis var. tenera</name>
    <name type="common">Oil palm</name>
    <dbReference type="NCBI Taxonomy" id="51953"/>
    <lineage>
        <taxon>Eukaryota</taxon>
        <taxon>Viridiplantae</taxon>
        <taxon>Streptophyta</taxon>
        <taxon>Embryophyta</taxon>
        <taxon>Tracheophyta</taxon>
        <taxon>Spermatophyta</taxon>
        <taxon>Magnoliopsida</taxon>
        <taxon>Liliopsida</taxon>
        <taxon>Arecaceae</taxon>
        <taxon>Arecoideae</taxon>
        <taxon>Cocoseae</taxon>
        <taxon>Elaeidinae</taxon>
        <taxon>Elaeis</taxon>
    </lineage>
</organism>
<dbReference type="GO" id="GO:0046872">
    <property type="term" value="F:metal ion binding"/>
    <property type="evidence" value="ECO:0007669"/>
    <property type="project" value="UniProtKB-KW"/>
</dbReference>
<dbReference type="Proteomes" id="UP000504607">
    <property type="component" value="Chromosome 3"/>
</dbReference>
<evidence type="ECO:0000256" key="7">
    <source>
        <dbReference type="ARBA" id="ARBA00023284"/>
    </source>
</evidence>
<dbReference type="GO" id="GO:0005759">
    <property type="term" value="C:mitochondrial matrix"/>
    <property type="evidence" value="ECO:0007669"/>
    <property type="project" value="TreeGrafter"/>
</dbReference>
<dbReference type="Gene3D" id="3.40.30.10">
    <property type="entry name" value="Glutaredoxin"/>
    <property type="match status" value="1"/>
</dbReference>
<feature type="domain" description="Glutaredoxin" evidence="8">
    <location>
        <begin position="137"/>
        <end position="201"/>
    </location>
</feature>
<dbReference type="PANTHER" id="PTHR10293:SF16">
    <property type="entry name" value="GLUTAREDOXIN-RELATED PROTEIN 5, MITOCHONDRIAL"/>
    <property type="match status" value="1"/>
</dbReference>
<dbReference type="PANTHER" id="PTHR10293">
    <property type="entry name" value="GLUTAREDOXIN FAMILY MEMBER"/>
    <property type="match status" value="1"/>
</dbReference>
<dbReference type="KEGG" id="egu:105040193"/>
<dbReference type="FunCoup" id="A0A6I9QTR8">
    <property type="interactions" value="1420"/>
</dbReference>
<dbReference type="OrthoDB" id="415696at2759"/>
<dbReference type="GO" id="GO:0051537">
    <property type="term" value="F:2 iron, 2 sulfur cluster binding"/>
    <property type="evidence" value="ECO:0007669"/>
    <property type="project" value="UniProtKB-KW"/>
</dbReference>
<keyword evidence="6" id="KW-0411">Iron-sulfur</keyword>
<dbReference type="InterPro" id="IPR002109">
    <property type="entry name" value="Glutaredoxin"/>
</dbReference>
<dbReference type="InterPro" id="IPR036249">
    <property type="entry name" value="Thioredoxin-like_sf"/>
</dbReference>
<accession>A0A6I9QTR8</accession>
<evidence type="ECO:0000313" key="10">
    <source>
        <dbReference type="RefSeq" id="XP_010914916.1"/>
    </source>
</evidence>
<evidence type="ECO:0000256" key="5">
    <source>
        <dbReference type="ARBA" id="ARBA00023004"/>
    </source>
</evidence>
<protein>
    <submittedName>
        <fullName evidence="10">Monothiol glutaredoxin-S4, mitochondrial</fullName>
    </submittedName>
</protein>
<dbReference type="SUPFAM" id="SSF52833">
    <property type="entry name" value="Thioredoxin-like"/>
    <property type="match status" value="1"/>
</dbReference>